<reference evidence="3" key="2">
    <citation type="submission" date="2017-03" db="EMBL/GenBank/DDBJ databases">
        <title>mcr-1 containing elements in Escherichia coli.</title>
        <authorList>
            <person name="Dona V."/>
            <person name="Endimiani A."/>
            <person name="Perreten V."/>
        </authorList>
    </citation>
    <scope>NUCLEOTIDE SEQUENCE</scope>
    <source>
        <strain evidence="2">Mbl488</strain>
        <strain evidence="3">Mbl536</strain>
        <plasmid evidence="2">pMbl488</plasmid>
        <plasmid evidence="3">pMbl536</plasmid>
    </source>
</reference>
<evidence type="ECO:0000256" key="1">
    <source>
        <dbReference type="SAM" id="Phobius"/>
    </source>
</evidence>
<geneLocation type="plasmid" evidence="2">
    <name>pMbl488</name>
</geneLocation>
<dbReference type="NCBIfam" id="NF041473">
    <property type="entry name" value="DinQ_rel"/>
    <property type="match status" value="1"/>
</dbReference>
<dbReference type="AlphaFoldDB" id="A0A220QJN4"/>
<evidence type="ECO:0000313" key="3">
    <source>
        <dbReference type="EMBL" id="ASK05013.1"/>
    </source>
</evidence>
<accession>A0A220QJN4</accession>
<geneLocation type="plasmid" evidence="3">
    <name>pMbl536</name>
</geneLocation>
<keyword evidence="1" id="KW-0472">Membrane</keyword>
<keyword evidence="1" id="KW-1133">Transmembrane helix</keyword>
<proteinExistence type="predicted"/>
<keyword evidence="3" id="KW-0614">Plasmid</keyword>
<dbReference type="InterPro" id="IPR048244">
    <property type="entry name" value="DqlB-like"/>
</dbReference>
<reference evidence="3" key="1">
    <citation type="journal article" date="2017" name="Antimicrob. Agents Chemother.">
        <title>Heterogeneous Genetic Location of mcr-1 in Colistin-Resistant Escherichia coli Isolates from Humans and Retail Chicken Meat in Switzerland: Emergence of mcr-1-Carrying IncK2 Plasmids.</title>
        <authorList>
            <person name="Dona V."/>
            <person name="Bernasconi O.J."/>
            <person name="Pires J."/>
            <person name="Collaud A."/>
            <person name="Overesch G."/>
            <person name="Ramette A."/>
            <person name="Perreten V."/>
            <person name="Endimiani A."/>
        </authorList>
    </citation>
    <scope>NUCLEOTIDE SEQUENCE</scope>
    <source>
        <strain evidence="2">Mbl488</strain>
        <strain evidence="3">Mbl536</strain>
        <plasmid evidence="2">pMbl488</plasmid>
        <plasmid evidence="3">pMbl536</plasmid>
    </source>
</reference>
<protein>
    <submittedName>
        <fullName evidence="3">Uncharacterized protein</fullName>
    </submittedName>
</protein>
<dbReference type="EMBL" id="KY565558">
    <property type="protein sequence ID" value="ASK04525.1"/>
    <property type="molecule type" value="Genomic_DNA"/>
</dbReference>
<dbReference type="EMBL" id="KY689635">
    <property type="protein sequence ID" value="ASK05013.1"/>
    <property type="molecule type" value="Genomic_DNA"/>
</dbReference>
<feature type="transmembrane region" description="Helical" evidence="1">
    <location>
        <begin position="71"/>
        <end position="93"/>
    </location>
</feature>
<evidence type="ECO:0000313" key="2">
    <source>
        <dbReference type="EMBL" id="ASK04525.1"/>
    </source>
</evidence>
<name>A0A220QJN4_ECOLX</name>
<sequence length="98" mass="10307">MSALRHVLSGISFTGMNRLQVLAKTSGGAGFGALAGEELSITDTIENVATGNVRANHGVLSPLMEKRMINLLIIVLRAVVAVANAVIAILELIRELVD</sequence>
<organism evidence="3">
    <name type="scientific">Escherichia coli</name>
    <dbReference type="NCBI Taxonomy" id="562"/>
    <lineage>
        <taxon>Bacteria</taxon>
        <taxon>Pseudomonadati</taxon>
        <taxon>Pseudomonadota</taxon>
        <taxon>Gammaproteobacteria</taxon>
        <taxon>Enterobacterales</taxon>
        <taxon>Enterobacteriaceae</taxon>
        <taxon>Escherichia</taxon>
    </lineage>
</organism>
<keyword evidence="1" id="KW-0812">Transmembrane</keyword>